<dbReference type="Gene3D" id="3.40.1830.10">
    <property type="entry name" value="Thermophilic metalloprotease (M29)"/>
    <property type="match status" value="1"/>
</dbReference>
<accession>A0A1S6QL76</accession>
<evidence type="ECO:0000256" key="8">
    <source>
        <dbReference type="ARBA" id="ARBA00022801"/>
    </source>
</evidence>
<keyword evidence="6" id="KW-0645">Protease</keyword>
<evidence type="ECO:0000313" key="11">
    <source>
        <dbReference type="Proteomes" id="UP000030361"/>
    </source>
</evidence>
<evidence type="ECO:0000256" key="1">
    <source>
        <dbReference type="ARBA" id="ARBA00001941"/>
    </source>
</evidence>
<dbReference type="SUPFAM" id="SSF144052">
    <property type="entry name" value="Thermophilic metalloprotease-like"/>
    <property type="match status" value="1"/>
</dbReference>
<evidence type="ECO:0000256" key="6">
    <source>
        <dbReference type="ARBA" id="ARBA00022670"/>
    </source>
</evidence>
<dbReference type="GO" id="GO:0004177">
    <property type="term" value="F:aminopeptidase activity"/>
    <property type="evidence" value="ECO:0007669"/>
    <property type="project" value="UniProtKB-KW"/>
</dbReference>
<comment type="cofactor">
    <cofactor evidence="2">
        <name>Mg(2+)</name>
        <dbReference type="ChEBI" id="CHEBI:18420"/>
    </cofactor>
</comment>
<dbReference type="GO" id="GO:0006508">
    <property type="term" value="P:proteolysis"/>
    <property type="evidence" value="ECO:0007669"/>
    <property type="project" value="UniProtKB-KW"/>
</dbReference>
<evidence type="ECO:0000256" key="9">
    <source>
        <dbReference type="ARBA" id="ARBA00023049"/>
    </source>
</evidence>
<keyword evidence="5 10" id="KW-0031">Aminopeptidase</keyword>
<evidence type="ECO:0000313" key="10">
    <source>
        <dbReference type="EMBL" id="AQW22349.1"/>
    </source>
</evidence>
<dbReference type="PRINTS" id="PR00919">
    <property type="entry name" value="THERMOPTASE"/>
</dbReference>
<dbReference type="eggNOG" id="COG2309">
    <property type="taxonomic scope" value="Bacteria"/>
</dbReference>
<gene>
    <name evidence="10" type="ORF">PL11_006900</name>
</gene>
<keyword evidence="11" id="KW-1185">Reference proteome</keyword>
<name>A0A1S6QL76_9LACO</name>
<dbReference type="Proteomes" id="UP000030361">
    <property type="component" value="Chromosome"/>
</dbReference>
<evidence type="ECO:0000256" key="2">
    <source>
        <dbReference type="ARBA" id="ARBA00001946"/>
    </source>
</evidence>
<dbReference type="OrthoDB" id="9803993at2"/>
<evidence type="ECO:0000256" key="3">
    <source>
        <dbReference type="ARBA" id="ARBA00001947"/>
    </source>
</evidence>
<dbReference type="PANTHER" id="PTHR34448">
    <property type="entry name" value="AMINOPEPTIDASE"/>
    <property type="match status" value="1"/>
</dbReference>
<organism evidence="10 11">
    <name type="scientific">Lentilactobacillus curieae</name>
    <dbReference type="NCBI Taxonomy" id="1138822"/>
    <lineage>
        <taxon>Bacteria</taxon>
        <taxon>Bacillati</taxon>
        <taxon>Bacillota</taxon>
        <taxon>Bacilli</taxon>
        <taxon>Lactobacillales</taxon>
        <taxon>Lactobacillaceae</taxon>
        <taxon>Lentilactobacillus</taxon>
    </lineage>
</organism>
<dbReference type="AlphaFoldDB" id="A0A1S6QL76"/>
<sequence>MEETFADQLDQYAQLITKVGANVQPGQTIILYADVSQARLAELISSWAYKLKANEVIVKWNDSKIQRQFLKHTSETRLQEAYEFERIAAQELMDKHASRISLLSDSPDVFSEVEPARINQYQKTYSKVKKPVTKATMNNDISWLVVAAAGADWAKMLYPELSSEKAVAKLWQAIFTATRINTPDPEKIWKEHVSDLSNRADWLNQQQFDSLHYQSAKTDITVGLPKGHVWEGAGSTDLAGNFFVPNIPTEEVFTAPDSRRINGTVSATLPLSNNGQLIKDIKLMFKDGRVISAQASSGEELLKHLINTDEGASSLGEVALVPESSPISQMKTIFYNTLFDENASDHMALGSGYPFSIKDGTKKTRTELASLGLNDSQIHVDFMIGSADMNITGIKANGEEVSIMTNGEWTE</sequence>
<evidence type="ECO:0000256" key="5">
    <source>
        <dbReference type="ARBA" id="ARBA00022438"/>
    </source>
</evidence>
<dbReference type="EMBL" id="CP018906">
    <property type="protein sequence ID" value="AQW22349.1"/>
    <property type="molecule type" value="Genomic_DNA"/>
</dbReference>
<evidence type="ECO:0000256" key="4">
    <source>
        <dbReference type="ARBA" id="ARBA00008236"/>
    </source>
</evidence>
<evidence type="ECO:0000256" key="7">
    <source>
        <dbReference type="ARBA" id="ARBA00022723"/>
    </source>
</evidence>
<keyword evidence="8" id="KW-0378">Hydrolase</keyword>
<dbReference type="PANTHER" id="PTHR34448:SF3">
    <property type="entry name" value="AMINOPEPTIDASE AMPS"/>
    <property type="match status" value="1"/>
</dbReference>
<reference evidence="10 11" key="1">
    <citation type="journal article" date="2015" name="Genome Announc.">
        <title>Genome Sequence of Lactobacillus curieae CCTCC M 2011381T, a Novel Producer of Gamma-aminobutyric Acid.</title>
        <authorList>
            <person name="Wang Y."/>
            <person name="Wang Y."/>
            <person name="Lang C."/>
            <person name="Wei D."/>
            <person name="Xu P."/>
            <person name="Xie J."/>
        </authorList>
    </citation>
    <scope>NUCLEOTIDE SEQUENCE [LARGE SCALE GENOMIC DNA]</scope>
    <source>
        <strain evidence="10 11">CCTCC M 2011381</strain>
    </source>
</reference>
<dbReference type="InterPro" id="IPR035097">
    <property type="entry name" value="M29_N-terminal"/>
</dbReference>
<protein>
    <submittedName>
        <fullName evidence="10">Aminopeptidase</fullName>
    </submittedName>
</protein>
<dbReference type="Pfam" id="PF02073">
    <property type="entry name" value="Peptidase_M29"/>
    <property type="match status" value="1"/>
</dbReference>
<keyword evidence="9" id="KW-0482">Metalloprotease</keyword>
<dbReference type="GO" id="GO:0008237">
    <property type="term" value="F:metallopeptidase activity"/>
    <property type="evidence" value="ECO:0007669"/>
    <property type="project" value="UniProtKB-KW"/>
</dbReference>
<comment type="similarity">
    <text evidence="4">Belongs to the peptidase M29 family.</text>
</comment>
<comment type="cofactor">
    <cofactor evidence="1">
        <name>Co(2+)</name>
        <dbReference type="ChEBI" id="CHEBI:48828"/>
    </cofactor>
</comment>
<keyword evidence="7" id="KW-0479">Metal-binding</keyword>
<comment type="cofactor">
    <cofactor evidence="3">
        <name>Zn(2+)</name>
        <dbReference type="ChEBI" id="CHEBI:29105"/>
    </cofactor>
</comment>
<dbReference type="InterPro" id="IPR000787">
    <property type="entry name" value="Peptidase_M29"/>
</dbReference>
<dbReference type="GO" id="GO:0046872">
    <property type="term" value="F:metal ion binding"/>
    <property type="evidence" value="ECO:0007669"/>
    <property type="project" value="UniProtKB-KW"/>
</dbReference>
<proteinExistence type="inferred from homology"/>
<dbReference type="KEGG" id="lcu:PL11_006900"/>
<dbReference type="RefSeq" id="WP_035168413.1">
    <property type="nucleotide sequence ID" value="NZ_CP018906.1"/>
</dbReference>
<dbReference type="InterPro" id="IPR052170">
    <property type="entry name" value="M29_Exopeptidase"/>
</dbReference>